<evidence type="ECO:0000313" key="2">
    <source>
        <dbReference type="Proteomes" id="UP001642360"/>
    </source>
</evidence>
<proteinExistence type="predicted"/>
<keyword evidence="2" id="KW-1185">Reference proteome</keyword>
<comment type="caution">
    <text evidence="1">The sequence shown here is derived from an EMBL/GenBank/DDBJ whole genome shotgun (WGS) entry which is preliminary data.</text>
</comment>
<protein>
    <submittedName>
        <fullName evidence="1">Uncharacterized protein</fullName>
    </submittedName>
</protein>
<dbReference type="AlphaFoldDB" id="A0ABC8RJF3"/>
<name>A0ABC8RJF3_9AQUA</name>
<accession>A0ABC8RJF3</accession>
<evidence type="ECO:0000313" key="1">
    <source>
        <dbReference type="EMBL" id="CAK9143685.1"/>
    </source>
</evidence>
<reference evidence="1 2" key="1">
    <citation type="submission" date="2024-02" db="EMBL/GenBank/DDBJ databases">
        <authorList>
            <person name="Vignale AGUSTIN F."/>
            <person name="Sosa J E."/>
            <person name="Modenutti C."/>
        </authorList>
    </citation>
    <scope>NUCLEOTIDE SEQUENCE [LARGE SCALE GENOMIC DNA]</scope>
</reference>
<organism evidence="1 2">
    <name type="scientific">Ilex paraguariensis</name>
    <name type="common">yerba mate</name>
    <dbReference type="NCBI Taxonomy" id="185542"/>
    <lineage>
        <taxon>Eukaryota</taxon>
        <taxon>Viridiplantae</taxon>
        <taxon>Streptophyta</taxon>
        <taxon>Embryophyta</taxon>
        <taxon>Tracheophyta</taxon>
        <taxon>Spermatophyta</taxon>
        <taxon>Magnoliopsida</taxon>
        <taxon>eudicotyledons</taxon>
        <taxon>Gunneridae</taxon>
        <taxon>Pentapetalae</taxon>
        <taxon>asterids</taxon>
        <taxon>campanulids</taxon>
        <taxon>Aquifoliales</taxon>
        <taxon>Aquifoliaceae</taxon>
        <taxon>Ilex</taxon>
    </lineage>
</organism>
<dbReference type="EMBL" id="CAUOFW020001325">
    <property type="protein sequence ID" value="CAK9143685.1"/>
    <property type="molecule type" value="Genomic_DNA"/>
</dbReference>
<dbReference type="Proteomes" id="UP001642360">
    <property type="component" value="Unassembled WGS sequence"/>
</dbReference>
<sequence>MIEIEPDQVFEQTQTKIFTEQNSQKVSFVEPVGVALSSSSLVSQLELSQKPDGAKFFGFAQQNSQKVSFVEPVGVALSSSSLQNSQKVSFVEPVGVALSSSSLIQKRCLPRKTLQDKLRRRAILSILLTSFVV</sequence>
<gene>
    <name evidence="1" type="ORF">ILEXP_LOCUS11406</name>
</gene>